<gene>
    <name evidence="3" type="ORF">L2716_01810</name>
</gene>
<keyword evidence="4" id="KW-1185">Reference proteome</keyword>
<dbReference type="CDD" id="cd00093">
    <property type="entry name" value="HTH_XRE"/>
    <property type="match status" value="1"/>
</dbReference>
<evidence type="ECO:0000313" key="3">
    <source>
        <dbReference type="EMBL" id="MCF6136447.1"/>
    </source>
</evidence>
<dbReference type="Proteomes" id="UP001649381">
    <property type="component" value="Unassembled WGS sequence"/>
</dbReference>
<dbReference type="Gene3D" id="1.25.40.10">
    <property type="entry name" value="Tetratricopeptide repeat domain"/>
    <property type="match status" value="1"/>
</dbReference>
<dbReference type="InterPro" id="IPR053163">
    <property type="entry name" value="HTH-type_regulator_Rgg"/>
</dbReference>
<dbReference type="RefSeq" id="WP_236331174.1">
    <property type="nucleotide sequence ID" value="NZ_JAKIJS010000001.1"/>
</dbReference>
<dbReference type="InterPro" id="IPR011990">
    <property type="entry name" value="TPR-like_helical_dom_sf"/>
</dbReference>
<dbReference type="Pfam" id="PF18768">
    <property type="entry name" value="RNPP_C"/>
    <property type="match status" value="1"/>
</dbReference>
<keyword evidence="1" id="KW-0802">TPR repeat</keyword>
<evidence type="ECO:0000313" key="4">
    <source>
        <dbReference type="Proteomes" id="UP001649381"/>
    </source>
</evidence>
<protein>
    <submittedName>
        <fullName evidence="3">Helix-turn-helix transcriptional regulator</fullName>
    </submittedName>
</protein>
<dbReference type="InterPro" id="IPR019734">
    <property type="entry name" value="TPR_rpt"/>
</dbReference>
<feature type="repeat" description="TPR" evidence="1">
    <location>
        <begin position="241"/>
        <end position="274"/>
    </location>
</feature>
<dbReference type="PANTHER" id="PTHR37038:SF14">
    <property type="entry name" value="TRANSCRIPTIONAL ACTIVATOR"/>
    <property type="match status" value="1"/>
</dbReference>
<dbReference type="PROSITE" id="PS50005">
    <property type="entry name" value="TPR"/>
    <property type="match status" value="1"/>
</dbReference>
<name>A0ABS9GY34_9BACL</name>
<dbReference type="InterPro" id="IPR001387">
    <property type="entry name" value="Cro/C1-type_HTH"/>
</dbReference>
<dbReference type="PANTHER" id="PTHR37038">
    <property type="entry name" value="TRANSCRIPTIONAL REGULATOR-RELATED"/>
    <property type="match status" value="1"/>
</dbReference>
<dbReference type="InterPro" id="IPR010982">
    <property type="entry name" value="Lambda_DNA-bd_dom_sf"/>
</dbReference>
<dbReference type="SUPFAM" id="SSF47413">
    <property type="entry name" value="lambda repressor-like DNA-binding domains"/>
    <property type="match status" value="1"/>
</dbReference>
<comment type="caution">
    <text evidence="3">The sequence shown here is derived from an EMBL/GenBank/DDBJ whole genome shotgun (WGS) entry which is preliminary data.</text>
</comment>
<dbReference type="Pfam" id="PF01381">
    <property type="entry name" value="HTH_3"/>
    <property type="match status" value="1"/>
</dbReference>
<reference evidence="3 4" key="1">
    <citation type="submission" date="2022-01" db="EMBL/GenBank/DDBJ databases">
        <title>Alkalihalobacillus sp. EGI L200015, a novel bacterium isolated from a salt lake sediment.</title>
        <authorList>
            <person name="Gao L."/>
            <person name="Fang B.-Z."/>
            <person name="Li W.-J."/>
        </authorList>
    </citation>
    <scope>NUCLEOTIDE SEQUENCE [LARGE SCALE GENOMIC DNA]</scope>
    <source>
        <strain evidence="3 4">KCTC 12718</strain>
    </source>
</reference>
<accession>A0ABS9GY34</accession>
<proteinExistence type="predicted"/>
<sequence length="299" mass="35191">MDFIMVGEEVRKLRKTMGISQKELCKGICTQAEISKIENNQTAPLANTLYHISKKLGVKIDYFFESSESNNYEYIDDFFYFLRNAVRKKDYVNLQRMIRSEKNNPLFQNNLAMKQLLRWHEGICIYHVNNDAKRAIELLNNSLEMTNHSKDYYIERELEILNSIGIIYLETEQYNLADETFQKALIQYKRLPFKNEKKVFSRLCYNYSNALTNLEKYNESISIAKEGIQSCIENESFYLIGELYFQVGRNYHKLNHLSLAQESFQKAIQVFSLQNKKSYVTLIQNNYLKSNSTAILPSN</sequence>
<dbReference type="PROSITE" id="PS50943">
    <property type="entry name" value="HTH_CROC1"/>
    <property type="match status" value="1"/>
</dbReference>
<dbReference type="SMART" id="SM00028">
    <property type="entry name" value="TPR"/>
    <property type="match status" value="2"/>
</dbReference>
<evidence type="ECO:0000256" key="1">
    <source>
        <dbReference type="PROSITE-ProRule" id="PRU00339"/>
    </source>
</evidence>
<dbReference type="SUPFAM" id="SSF48452">
    <property type="entry name" value="TPR-like"/>
    <property type="match status" value="1"/>
</dbReference>
<dbReference type="EMBL" id="JAKIJS010000001">
    <property type="protein sequence ID" value="MCF6136447.1"/>
    <property type="molecule type" value="Genomic_DNA"/>
</dbReference>
<evidence type="ECO:0000259" key="2">
    <source>
        <dbReference type="PROSITE" id="PS50943"/>
    </source>
</evidence>
<dbReference type="InterPro" id="IPR041315">
    <property type="entry name" value="PlcR_TPR"/>
</dbReference>
<organism evidence="3 4">
    <name type="scientific">Pseudalkalibacillus berkeleyi</name>
    <dbReference type="NCBI Taxonomy" id="1069813"/>
    <lineage>
        <taxon>Bacteria</taxon>
        <taxon>Bacillati</taxon>
        <taxon>Bacillota</taxon>
        <taxon>Bacilli</taxon>
        <taxon>Bacillales</taxon>
        <taxon>Fictibacillaceae</taxon>
        <taxon>Pseudalkalibacillus</taxon>
    </lineage>
</organism>
<feature type="domain" description="HTH cro/C1-type" evidence="2">
    <location>
        <begin position="10"/>
        <end position="63"/>
    </location>
</feature>
<dbReference type="SMART" id="SM00530">
    <property type="entry name" value="HTH_XRE"/>
    <property type="match status" value="1"/>
</dbReference>